<accession>A0A644XLK8</accession>
<dbReference type="InterPro" id="IPR026444">
    <property type="entry name" value="Secre_tail"/>
</dbReference>
<dbReference type="AlphaFoldDB" id="A0A644XLK8"/>
<protein>
    <recommendedName>
        <fullName evidence="1">Secretion system C-terminal sorting domain-containing protein</fullName>
    </recommendedName>
</protein>
<evidence type="ECO:0000259" key="1">
    <source>
        <dbReference type="Pfam" id="PF18962"/>
    </source>
</evidence>
<proteinExistence type="predicted"/>
<dbReference type="NCBIfam" id="TIGR04183">
    <property type="entry name" value="Por_Secre_tail"/>
    <property type="match status" value="1"/>
</dbReference>
<dbReference type="EMBL" id="VSSQ01002388">
    <property type="protein sequence ID" value="MPM15113.1"/>
    <property type="molecule type" value="Genomic_DNA"/>
</dbReference>
<organism evidence="2">
    <name type="scientific">bioreactor metagenome</name>
    <dbReference type="NCBI Taxonomy" id="1076179"/>
    <lineage>
        <taxon>unclassified sequences</taxon>
        <taxon>metagenomes</taxon>
        <taxon>ecological metagenomes</taxon>
    </lineage>
</organism>
<reference evidence="2" key="1">
    <citation type="submission" date="2019-08" db="EMBL/GenBank/DDBJ databases">
        <authorList>
            <person name="Kucharzyk K."/>
            <person name="Murdoch R.W."/>
            <person name="Higgins S."/>
            <person name="Loffler F."/>
        </authorList>
    </citation>
    <scope>NUCLEOTIDE SEQUENCE</scope>
</reference>
<sequence>MRIVFFVFIMCFYLGLSAQQNTTGEIPPSGIDLQGAAFNEKADAEYMISGVPAYLWRYGCGPTALGMVLGYYDIQGYSDIFPGDASTQTVLVNQNIASSANYNDYCLPLDYYPDLLPDLSELPAGDEHSNNSIADFMFTSRSYYSNYYGWSWGSDIAGAFNNYLAYISSYSGSCNTQYLTSFSFAAFMNEMNGNRPMMALVDTDGDGYTDHFITLMGYRQQSGVNYYGCYQTWDQTVHWYEWKEIIPGQPWGIYCVYTFELIPLSIEDNSSHHLSVFPDPASTEIFVDTPGANVSVYDISGAQILSGITGDAGRVDVSALSSGMYFIRIISENGEKSGKFIVE</sequence>
<gene>
    <name evidence="2" type="ORF">SDC9_61479</name>
</gene>
<comment type="caution">
    <text evidence="2">The sequence shown here is derived from an EMBL/GenBank/DDBJ whole genome shotgun (WGS) entry which is preliminary data.</text>
</comment>
<dbReference type="Pfam" id="PF18962">
    <property type="entry name" value="Por_Secre_tail"/>
    <property type="match status" value="1"/>
</dbReference>
<dbReference type="Gene3D" id="3.90.70.10">
    <property type="entry name" value="Cysteine proteinases"/>
    <property type="match status" value="1"/>
</dbReference>
<feature type="domain" description="Secretion system C-terminal sorting" evidence="1">
    <location>
        <begin position="276"/>
        <end position="342"/>
    </location>
</feature>
<name>A0A644XLK8_9ZZZZ</name>
<evidence type="ECO:0000313" key="2">
    <source>
        <dbReference type="EMBL" id="MPM15113.1"/>
    </source>
</evidence>